<evidence type="ECO:0008006" key="3">
    <source>
        <dbReference type="Google" id="ProtNLM"/>
    </source>
</evidence>
<comment type="caution">
    <text evidence="1">The sequence shown here is derived from an EMBL/GenBank/DDBJ whole genome shotgun (WGS) entry which is preliminary data.</text>
</comment>
<organism evidence="1 2">
    <name type="scientific">Bradyrhizobium jicamae</name>
    <dbReference type="NCBI Taxonomy" id="280332"/>
    <lineage>
        <taxon>Bacteria</taxon>
        <taxon>Pseudomonadati</taxon>
        <taxon>Pseudomonadota</taxon>
        <taxon>Alphaproteobacteria</taxon>
        <taxon>Hyphomicrobiales</taxon>
        <taxon>Nitrobacteraceae</taxon>
        <taxon>Bradyrhizobium</taxon>
    </lineage>
</organism>
<keyword evidence="2" id="KW-1185">Reference proteome</keyword>
<sequence length="1301" mass="135028">MADPLRLALTTFPQHWDGNGTLTLNVVLIPAVDPLPGSLIGPSSPSFANGTPTFTVIVNKGLGALPVSSGANTIALTPAILSAPASPAATFAMLQSSVTASGATLGTQPILAIPRIRKSLPPSYLAAGGGPPDGNLTTTDDEFGCAVRGSPAVPIPKTPLKTLSWGQVISYSLRQPVLATKLGLIYQLSVTLPASDADAFVAGGYVFVALAASDPWAVAGASLAGSIRTHAARIPPLSAAARALFAPVEFPVNGEGGTPSDSSFQVADVYADGFAKLVHCAQPANSAAAVGDGLLAPGSDLGIELGWDDEQVVQWHNDQLALLSARTGGTLGSAPQTPLGVQGYRVDVADVTPSTQGGPFKTPVWQSLCKVTTKLPSSLGTFTGELCVEPAPTQPFSTTPADAWLPRYFANWRGGSLCEPDPIPQALTTRTAPAIPTRTAVDLTTLLSYGHVYSFRVRLGDLSSGGPGLGDEPVNPGPASIATLPFQRLIPPKAPLVQQVDGNGKPIVPVAGTGSSPASLVVKRPNIIYPDVLYTHLGDLPASRDTIRATLVSSAKSTNGIAGLPDPDVTAVSIEVGVRHPLHDTGTDNGPYVTLYTTTRTLNPTTGSPPLASDPGTRIPVIFIDEPSIVNWSPTGQPVTGPLLIPRGRDVRITLRGSLRSDEPGYFGPQATQAMATTIQVRVEPTAEPVLLGQADADEPVTAYLFRRPADVAAPPLVSQLAEQIGVVANGNSLSAPPGMRIAFGASRALRAIVSADGETLTFGSTSELLRFWVVAVVLDLERDWTWDGLTDAGLTILRGGPSDGEAAAVAVGALAVPRVVGGAATTQPSDLARSRTRLIFFDAIDPHEPVSGGFPQSLQHRWFVKPNRIAAGPPLPPSPPTPVFTTPPPPLPTIEFADAPLDLRLPIAIPPKQVPAIASVGLALSPYVAGALYASTAARQRSLWIELTEPIANADGDALFARVLNHGADPLLYDAKPQVVPDSNPPLPLDPELVRAIIPDDTDDRAGLNAMTELVAAPGSNVHFLLPLPPGMDPDDPELFGFWTYELRIGHAGQPGDLRWWSTANARFGSQLRVVGVQHPSPALICHAGRINVPGGSAAAVLSAMTAAACPFQLGQIMPPLVPPVTASNGTPSLVVATAPYATPVLNGTFLVTPAQPPHTSMWFLLYAQAVQADGASMRNVLIASEPGVFVNRALDTIDPALKPFFTTLVASSLNSKTGNRTAVAAFHQAQIEAILASVHLSANSSLSIIAVELLPGGTSSVAQDFAGIATEAVAARGDTRFPFGRILRASPLAPVAPFC</sequence>
<dbReference type="Proteomes" id="UP001315278">
    <property type="component" value="Unassembled WGS sequence"/>
</dbReference>
<dbReference type="EMBL" id="JAFCJH010000059">
    <property type="protein sequence ID" value="MBR0800651.1"/>
    <property type="molecule type" value="Genomic_DNA"/>
</dbReference>
<protein>
    <recommendedName>
        <fullName evidence="3">Fibronectin type-III domain-containing protein</fullName>
    </recommendedName>
</protein>
<evidence type="ECO:0000313" key="1">
    <source>
        <dbReference type="EMBL" id="MBR0800651.1"/>
    </source>
</evidence>
<reference evidence="2" key="1">
    <citation type="journal article" date="2021" name="ISME J.">
        <title>Evolutionary origin and ecological implication of a unique nif island in free-living Bradyrhizobium lineages.</title>
        <authorList>
            <person name="Tao J."/>
        </authorList>
    </citation>
    <scope>NUCLEOTIDE SEQUENCE [LARGE SCALE GENOMIC DNA]</scope>
    <source>
        <strain evidence="2">SZCCT0434</strain>
    </source>
</reference>
<dbReference type="RefSeq" id="WP_212494964.1">
    <property type="nucleotide sequence ID" value="NZ_JAFCJH010000059.1"/>
</dbReference>
<evidence type="ECO:0000313" key="2">
    <source>
        <dbReference type="Proteomes" id="UP001315278"/>
    </source>
</evidence>
<proteinExistence type="predicted"/>
<name>A0ABS5FV93_9BRAD</name>
<gene>
    <name evidence="1" type="ORF">JQ615_35345</name>
</gene>
<accession>A0ABS5FV93</accession>